<dbReference type="SUPFAM" id="SSF55073">
    <property type="entry name" value="Nucleotide cyclase"/>
    <property type="match status" value="1"/>
</dbReference>
<dbReference type="InterPro" id="IPR000551">
    <property type="entry name" value="MerR-type_HTH_dom"/>
</dbReference>
<dbReference type="InterPro" id="IPR043128">
    <property type="entry name" value="Rev_trsase/Diguanyl_cyclase"/>
</dbReference>
<dbReference type="PANTHER" id="PTHR30204">
    <property type="entry name" value="REDOX-CYCLING DRUG-SENSING TRANSCRIPTIONAL ACTIVATOR SOXR"/>
    <property type="match status" value="1"/>
</dbReference>
<dbReference type="Proteomes" id="UP000334820">
    <property type="component" value="Unassembled WGS sequence"/>
</dbReference>
<dbReference type="InterPro" id="IPR000160">
    <property type="entry name" value="GGDEF_dom"/>
</dbReference>
<dbReference type="AlphaFoldDB" id="A0A5J4KEE9"/>
<gene>
    <name evidence="5" type="ORF">KTAU_35660</name>
</gene>
<protein>
    <recommendedName>
        <fullName evidence="7">HTH merR-type domain-containing protein</fullName>
    </recommendedName>
</protein>
<dbReference type="SMART" id="SM00422">
    <property type="entry name" value="HTH_MERR"/>
    <property type="match status" value="1"/>
</dbReference>
<dbReference type="Pfam" id="PF13411">
    <property type="entry name" value="MerR_1"/>
    <property type="match status" value="1"/>
</dbReference>
<comment type="caution">
    <text evidence="5">The sequence shown here is derived from an EMBL/GenBank/DDBJ whole genome shotgun (WGS) entry which is preliminary data.</text>
</comment>
<dbReference type="GO" id="GO:0003677">
    <property type="term" value="F:DNA binding"/>
    <property type="evidence" value="ECO:0007669"/>
    <property type="project" value="UniProtKB-KW"/>
</dbReference>
<dbReference type="InterPro" id="IPR029787">
    <property type="entry name" value="Nucleotide_cyclase"/>
</dbReference>
<dbReference type="InterPro" id="IPR047057">
    <property type="entry name" value="MerR_fam"/>
</dbReference>
<evidence type="ECO:0000256" key="2">
    <source>
        <dbReference type="SAM" id="MobiDB-lite"/>
    </source>
</evidence>
<dbReference type="InterPro" id="IPR009061">
    <property type="entry name" value="DNA-bd_dom_put_sf"/>
</dbReference>
<evidence type="ECO:0000259" key="4">
    <source>
        <dbReference type="PROSITE" id="PS50937"/>
    </source>
</evidence>
<proteinExistence type="predicted"/>
<dbReference type="RefSeq" id="WP_151729478.1">
    <property type="nucleotide sequence ID" value="NZ_BKZV01000005.1"/>
</dbReference>
<sequence length="747" mass="83175">MDDRVLQSIRKHLQQPETWERIRGYLQLVSEKLTVTIGEAAQLFDFTENQLRDWEERGLLRPLRSRPNTGQRRYPPTELEKLAIIRDLINAGYPPGAIPLNIAELWHSLGPASFNGGGNAGAGAGGQAAAASVPLDRRVAQTDSALLWRYFASQALHHALLLLCEDLSRSHAAILLPRHAPDDGRLGQPRLPEELARLGESLIGWLSHGRSLHLFLEAAPAFEYPSDFRVQPLLAEGETWPADPTLLVVPRQMHSLNLQRPVVHLVRRLLAPLYACAAQWTTYFAPDLRNWLYPARAFPRGIDPSDTVLNGLMDLIIALGGQTPAGDDRWHCCCLMMPEDPAAPPGQQVLMVMACSRNSPHRAGQSRIFPNESHVYFRALRCPYLLYRPHLAIRDSAGLSQWPEHFGGGGSAVAIPIGCQSGPALGVLYVFAMTQEAFSEDDLRLLRLMGLIVEDLLLLYRARLDAMQGLEQLVKAPEVVNDSFINFLSENEFIRDLEILLAHLQQESALAGDGAVRAGAEANHERQGERLSTAVSKGSPSAVDPGAAELLYLFPLREAGELETLSIIALDIDNQSQIVRRYGELALRNLTQAIGQRIQRQLVDCRLYHIYGGRFYLLLKNISLERARQIAQTLRQALRRPYRVELLQQSVWQLEPPETSVELLDVSVRLGVTLYLRTKLIELLQRYAAAPTSTLAEVRSLIVGDLDQALNLGQEEGGDCVISWDPQAEDRGPHVRRFIRLASPNGL</sequence>
<organism evidence="5 6">
    <name type="scientific">Thermogemmatispora aurantia</name>
    <dbReference type="NCBI Taxonomy" id="2045279"/>
    <lineage>
        <taxon>Bacteria</taxon>
        <taxon>Bacillati</taxon>
        <taxon>Chloroflexota</taxon>
        <taxon>Ktedonobacteria</taxon>
        <taxon>Thermogemmatisporales</taxon>
        <taxon>Thermogemmatisporaceae</taxon>
        <taxon>Thermogemmatispora</taxon>
    </lineage>
</organism>
<dbReference type="PROSITE" id="PS50937">
    <property type="entry name" value="HTH_MERR_2"/>
    <property type="match status" value="1"/>
</dbReference>
<dbReference type="GO" id="GO:0003700">
    <property type="term" value="F:DNA-binding transcription factor activity"/>
    <property type="evidence" value="ECO:0007669"/>
    <property type="project" value="InterPro"/>
</dbReference>
<dbReference type="EMBL" id="BKZV01000005">
    <property type="protein sequence ID" value="GER84930.1"/>
    <property type="molecule type" value="Genomic_DNA"/>
</dbReference>
<feature type="domain" description="HTH merR-type" evidence="4">
    <location>
        <begin position="34"/>
        <end position="92"/>
    </location>
</feature>
<feature type="region of interest" description="Disordered" evidence="2">
    <location>
        <begin position="522"/>
        <end position="542"/>
    </location>
</feature>
<dbReference type="Gene3D" id="1.10.1660.10">
    <property type="match status" value="1"/>
</dbReference>
<dbReference type="SUPFAM" id="SSF46955">
    <property type="entry name" value="Putative DNA-binding domain"/>
    <property type="match status" value="1"/>
</dbReference>
<dbReference type="PANTHER" id="PTHR30204:SF97">
    <property type="entry name" value="MERR FAMILY REGULATORY PROTEIN"/>
    <property type="match status" value="1"/>
</dbReference>
<evidence type="ECO:0000313" key="6">
    <source>
        <dbReference type="Proteomes" id="UP000334820"/>
    </source>
</evidence>
<dbReference type="PROSITE" id="PS50887">
    <property type="entry name" value="GGDEF"/>
    <property type="match status" value="1"/>
</dbReference>
<reference evidence="5 6" key="1">
    <citation type="journal article" date="2019" name="Int. J. Syst. Evol. Microbiol.">
        <title>Thermogemmatispora aurantia sp. nov. and Thermogemmatispora argillosa sp. nov., within the class Ktedonobacteria, and emended description of the genus Thermogemmatispora.</title>
        <authorList>
            <person name="Zheng Y."/>
            <person name="Wang C.M."/>
            <person name="Sakai Y."/>
            <person name="Abe K."/>
            <person name="Yokota A."/>
            <person name="Yabe S."/>
        </authorList>
    </citation>
    <scope>NUCLEOTIDE SEQUENCE [LARGE SCALE GENOMIC DNA]</scope>
    <source>
        <strain evidence="5 6">A1-2</strain>
    </source>
</reference>
<keyword evidence="1" id="KW-0238">DNA-binding</keyword>
<evidence type="ECO:0008006" key="7">
    <source>
        <dbReference type="Google" id="ProtNLM"/>
    </source>
</evidence>
<evidence type="ECO:0000313" key="5">
    <source>
        <dbReference type="EMBL" id="GER84930.1"/>
    </source>
</evidence>
<dbReference type="SUPFAM" id="SSF55781">
    <property type="entry name" value="GAF domain-like"/>
    <property type="match status" value="1"/>
</dbReference>
<accession>A0A5J4KEE9</accession>
<keyword evidence="6" id="KW-1185">Reference proteome</keyword>
<dbReference type="Gene3D" id="3.30.70.270">
    <property type="match status" value="1"/>
</dbReference>
<feature type="domain" description="GGDEF" evidence="3">
    <location>
        <begin position="563"/>
        <end position="726"/>
    </location>
</feature>
<name>A0A5J4KEE9_9CHLR</name>
<evidence type="ECO:0000256" key="1">
    <source>
        <dbReference type="ARBA" id="ARBA00023125"/>
    </source>
</evidence>
<evidence type="ECO:0000259" key="3">
    <source>
        <dbReference type="PROSITE" id="PS50887"/>
    </source>
</evidence>